<feature type="compositionally biased region" description="Low complexity" evidence="1">
    <location>
        <begin position="65"/>
        <end position="96"/>
    </location>
</feature>
<evidence type="ECO:0000313" key="2">
    <source>
        <dbReference type="EMBL" id="KIR38747.1"/>
    </source>
</evidence>
<evidence type="ECO:0000313" key="3">
    <source>
        <dbReference type="Proteomes" id="UP000053392"/>
    </source>
</evidence>
<proteinExistence type="predicted"/>
<feature type="compositionally biased region" description="Polar residues" evidence="1">
    <location>
        <begin position="102"/>
        <end position="117"/>
    </location>
</feature>
<feature type="region of interest" description="Disordered" evidence="1">
    <location>
        <begin position="1"/>
        <end position="118"/>
    </location>
</feature>
<organism evidence="2 3">
    <name type="scientific">Cryptococcus deuterogattii Ram5</name>
    <dbReference type="NCBI Taxonomy" id="1296110"/>
    <lineage>
        <taxon>Eukaryota</taxon>
        <taxon>Fungi</taxon>
        <taxon>Dikarya</taxon>
        <taxon>Basidiomycota</taxon>
        <taxon>Agaricomycotina</taxon>
        <taxon>Tremellomycetes</taxon>
        <taxon>Tremellales</taxon>
        <taxon>Cryptococcaceae</taxon>
        <taxon>Cryptococcus</taxon>
        <taxon>Cryptococcus gattii species complex</taxon>
    </lineage>
</organism>
<reference evidence="2 3" key="1">
    <citation type="submission" date="2015-01" db="EMBL/GenBank/DDBJ databases">
        <title>The Genome Sequence of Cryptococcus gattii Ram5.</title>
        <authorList>
            <consortium name="The Broad Institute Genomics Platform"/>
            <person name="Cuomo C."/>
            <person name="Litvintseva A."/>
            <person name="Chen Y."/>
            <person name="Heitman J."/>
            <person name="Sun S."/>
            <person name="Springer D."/>
            <person name="Dromer F."/>
            <person name="Young S."/>
            <person name="Zeng Q."/>
            <person name="Gargeya S."/>
            <person name="Abouelleil A."/>
            <person name="Alvarado L."/>
            <person name="Chapman S.B."/>
            <person name="Gainer-Dewar J."/>
            <person name="Goldberg J."/>
            <person name="Griggs A."/>
            <person name="Gujja S."/>
            <person name="Hansen M."/>
            <person name="Howarth C."/>
            <person name="Imamovic A."/>
            <person name="Larimer J."/>
            <person name="Murphy C."/>
            <person name="Naylor J."/>
            <person name="Pearson M."/>
            <person name="Priest M."/>
            <person name="Roberts A."/>
            <person name="Saif S."/>
            <person name="Shea T."/>
            <person name="Sykes S."/>
            <person name="Wortman J."/>
            <person name="Nusbaum C."/>
            <person name="Birren B."/>
        </authorList>
    </citation>
    <scope>NUCLEOTIDE SEQUENCE [LARGE SCALE GENOMIC DNA]</scope>
    <source>
        <strain evidence="2 3">Ram5</strain>
    </source>
</reference>
<gene>
    <name evidence="2" type="ORF">I313_05385</name>
</gene>
<feature type="compositionally biased region" description="Low complexity" evidence="1">
    <location>
        <begin position="1"/>
        <end position="24"/>
    </location>
</feature>
<dbReference type="AlphaFoldDB" id="A0A0D0SZP8"/>
<evidence type="ECO:0000256" key="1">
    <source>
        <dbReference type="SAM" id="MobiDB-lite"/>
    </source>
</evidence>
<protein>
    <submittedName>
        <fullName evidence="2">Uncharacterized protein</fullName>
    </submittedName>
</protein>
<accession>A0A0D0SZP8</accession>
<dbReference type="EMBL" id="KN847909">
    <property type="protein sequence ID" value="KIR38747.1"/>
    <property type="molecule type" value="Genomic_DNA"/>
</dbReference>
<name>A0A0D0SZP8_9TREE</name>
<dbReference type="Proteomes" id="UP000053392">
    <property type="component" value="Unassembled WGS sequence"/>
</dbReference>
<feature type="compositionally biased region" description="Low complexity" evidence="1">
    <location>
        <begin position="38"/>
        <end position="56"/>
    </location>
</feature>
<dbReference type="HOGENOM" id="CLU_1643619_0_0_1"/>
<keyword evidence="3" id="KW-1185">Reference proteome</keyword>
<sequence length="161" mass="17292">MRLLSPCSSLSTSPCPSSIHSSSSKAPLHPPSIPVGILSPSLTPSPSISPSPLIAHPLPPPPISTSPFPTIPATNVSPIPSSSPSSFPSSPNTSLPPIKPFTVQSPTVSSKMDQQLPEQLAKKEEQLAQLEKLKEEFHDDHYMVKTFDNQTIRISKEIEEI</sequence>